<dbReference type="Proteomes" id="UP000317378">
    <property type="component" value="Unassembled WGS sequence"/>
</dbReference>
<sequence>MDERPLDANALINEIEGHLLIEATRGEGRAQAGRFTRRFEWLSDSQREEIEERYAQEYLALTRLSWRRTARRGEELRAEYQERYRTLRQRLIGWFLFGVALFTTAVALIVSVIVYE</sequence>
<evidence type="ECO:0008006" key="4">
    <source>
        <dbReference type="Google" id="ProtNLM"/>
    </source>
</evidence>
<dbReference type="RefSeq" id="WP_119099698.1">
    <property type="nucleotide sequence ID" value="NZ_QXMJ01000078.1"/>
</dbReference>
<protein>
    <recommendedName>
        <fullName evidence="4">Cytochrome C oxidase subunit I</fullName>
    </recommendedName>
</protein>
<reference evidence="2 3" key="1">
    <citation type="submission" date="2019-06" db="EMBL/GenBank/DDBJ databases">
        <title>Streptomyces sporangiiformans sp. nov., a novel actinomycete isolated from soil in Mount Song.</title>
        <authorList>
            <person name="Han L."/>
        </authorList>
    </citation>
    <scope>NUCLEOTIDE SEQUENCE [LARGE SCALE GENOMIC DNA]</scope>
    <source>
        <strain evidence="2 3">NEAU-SSA 1</strain>
    </source>
</reference>
<keyword evidence="1" id="KW-0812">Transmembrane</keyword>
<evidence type="ECO:0000313" key="2">
    <source>
        <dbReference type="EMBL" id="TPQ22769.1"/>
    </source>
</evidence>
<evidence type="ECO:0000256" key="1">
    <source>
        <dbReference type="SAM" id="Phobius"/>
    </source>
</evidence>
<feature type="transmembrane region" description="Helical" evidence="1">
    <location>
        <begin position="91"/>
        <end position="115"/>
    </location>
</feature>
<organism evidence="2 3">
    <name type="scientific">Streptomyces sporangiiformans</name>
    <dbReference type="NCBI Taxonomy" id="2315329"/>
    <lineage>
        <taxon>Bacteria</taxon>
        <taxon>Bacillati</taxon>
        <taxon>Actinomycetota</taxon>
        <taxon>Actinomycetes</taxon>
        <taxon>Kitasatosporales</taxon>
        <taxon>Streptomycetaceae</taxon>
        <taxon>Streptomyces</taxon>
    </lineage>
</organism>
<dbReference type="OrthoDB" id="3855296at2"/>
<keyword evidence="3" id="KW-1185">Reference proteome</keyword>
<accession>A0A505DNB0</accession>
<dbReference type="AlphaFoldDB" id="A0A505DNB0"/>
<comment type="caution">
    <text evidence="2">The sequence shown here is derived from an EMBL/GenBank/DDBJ whole genome shotgun (WGS) entry which is preliminary data.</text>
</comment>
<dbReference type="EMBL" id="VCHX02000078">
    <property type="protein sequence ID" value="TPQ22769.1"/>
    <property type="molecule type" value="Genomic_DNA"/>
</dbReference>
<evidence type="ECO:0000313" key="3">
    <source>
        <dbReference type="Proteomes" id="UP000317378"/>
    </source>
</evidence>
<keyword evidence="1" id="KW-0472">Membrane</keyword>
<proteinExistence type="predicted"/>
<name>A0A505DNB0_9ACTN</name>
<gene>
    <name evidence="2" type="ORF">FGD71_007685</name>
</gene>
<keyword evidence="1" id="KW-1133">Transmembrane helix</keyword>